<evidence type="ECO:0000256" key="5">
    <source>
        <dbReference type="ARBA" id="ARBA00022692"/>
    </source>
</evidence>
<keyword evidence="6 9" id="KW-1133">Transmembrane helix</keyword>
<dbReference type="InterPro" id="IPR038430">
    <property type="entry name" value="NDAH_ubi_oxred_su3_sf"/>
</dbReference>
<dbReference type="Gene3D" id="1.20.58.1610">
    <property type="entry name" value="NADH:ubiquinone/plastoquinone oxidoreductase, chain 3"/>
    <property type="match status" value="1"/>
</dbReference>
<protein>
    <recommendedName>
        <fullName evidence="3 9">NADH-ubiquinone oxidoreductase chain 3</fullName>
        <ecNumber evidence="9">7.1.1.2</ecNumber>
    </recommendedName>
</protein>
<evidence type="ECO:0000256" key="6">
    <source>
        <dbReference type="ARBA" id="ARBA00022989"/>
    </source>
</evidence>
<organism evidence="10">
    <name type="scientific">Scaphidema metallicum</name>
    <dbReference type="NCBI Taxonomy" id="1586539"/>
    <lineage>
        <taxon>Eukaryota</taxon>
        <taxon>Metazoa</taxon>
        <taxon>Ecdysozoa</taxon>
        <taxon>Arthropoda</taxon>
        <taxon>Hexapoda</taxon>
        <taxon>Insecta</taxon>
        <taxon>Pterygota</taxon>
        <taxon>Neoptera</taxon>
        <taxon>Endopterygota</taxon>
        <taxon>Coleoptera</taxon>
        <taxon>Polyphaga</taxon>
        <taxon>Cucujiformia</taxon>
        <taxon>Tenebrionidae</taxon>
        <taxon>Diaperinae</taxon>
        <taxon>Scaphidema</taxon>
    </lineage>
</organism>
<dbReference type="EMBL" id="KX087341">
    <property type="protein sequence ID" value="ARH54630.1"/>
    <property type="molecule type" value="Genomic_DNA"/>
</dbReference>
<comment type="subcellular location">
    <subcellularLocation>
        <location evidence="1">Membrane</location>
    </subcellularLocation>
    <subcellularLocation>
        <location evidence="9">Mitochondrion membrane</location>
        <topology evidence="9">Multi-pass membrane protein</topology>
    </subcellularLocation>
</comment>
<keyword evidence="9" id="KW-0679">Respiratory chain</keyword>
<evidence type="ECO:0000256" key="9">
    <source>
        <dbReference type="RuleBase" id="RU003640"/>
    </source>
</evidence>
<keyword evidence="9" id="KW-0830">Ubiquinone</keyword>
<keyword evidence="5 9" id="KW-0812">Transmembrane</keyword>
<evidence type="ECO:0000256" key="3">
    <source>
        <dbReference type="ARBA" id="ARBA00021007"/>
    </source>
</evidence>
<evidence type="ECO:0000256" key="1">
    <source>
        <dbReference type="ARBA" id="ARBA00004370"/>
    </source>
</evidence>
<keyword evidence="9" id="KW-0520">NAD</keyword>
<dbReference type="EC" id="7.1.1.2" evidence="9"/>
<dbReference type="GO" id="GO:0030964">
    <property type="term" value="C:NADH dehydrogenase complex"/>
    <property type="evidence" value="ECO:0007669"/>
    <property type="project" value="TreeGrafter"/>
</dbReference>
<keyword evidence="9 10" id="KW-0496">Mitochondrion</keyword>
<sequence length="116" mass="13439">MTMMISSLTIMTITLLMVILMNLTSKKAFMDREKTSPFECGFDPKSNRRMPFSLHFFLIAIMFLIFDVEITLLLPMIVTLKSTNIISHMMILTFFIMILITGLLHEWLQGALTWSN</sequence>
<evidence type="ECO:0000256" key="4">
    <source>
        <dbReference type="ARBA" id="ARBA00022448"/>
    </source>
</evidence>
<keyword evidence="4 9" id="KW-0813">Transport</keyword>
<geneLocation type="mitochondrion" evidence="10"/>
<dbReference type="PANTHER" id="PTHR11058:SF9">
    <property type="entry name" value="NADH-UBIQUINONE OXIDOREDUCTASE CHAIN 3"/>
    <property type="match status" value="1"/>
</dbReference>
<dbReference type="PANTHER" id="PTHR11058">
    <property type="entry name" value="NADH-UBIQUINONE OXIDOREDUCTASE CHAIN 3"/>
    <property type="match status" value="1"/>
</dbReference>
<evidence type="ECO:0000256" key="7">
    <source>
        <dbReference type="ARBA" id="ARBA00023136"/>
    </source>
</evidence>
<keyword evidence="7 9" id="KW-0472">Membrane</keyword>
<comment type="function">
    <text evidence="9">Core subunit of the mitochondrial membrane respiratory chain NADH dehydrogenase (Complex I) which catalyzes electron transfer from NADH through the respiratory chain, using ubiquinone as an electron acceptor. Essential for the catalytic activity of complex I.</text>
</comment>
<dbReference type="InterPro" id="IPR000440">
    <property type="entry name" value="NADH_UbQ/plastoQ_OxRdtase_su3"/>
</dbReference>
<name>A0A343C3N7_9CUCU</name>
<evidence type="ECO:0000256" key="8">
    <source>
        <dbReference type="ARBA" id="ARBA00049551"/>
    </source>
</evidence>
<feature type="transmembrane region" description="Helical" evidence="9">
    <location>
        <begin position="54"/>
        <end position="79"/>
    </location>
</feature>
<dbReference type="AlphaFoldDB" id="A0A343C3N7"/>
<dbReference type="GO" id="GO:0031966">
    <property type="term" value="C:mitochondrial membrane"/>
    <property type="evidence" value="ECO:0007669"/>
    <property type="project" value="UniProtKB-SubCell"/>
</dbReference>
<proteinExistence type="inferred from homology"/>
<dbReference type="GO" id="GO:0008137">
    <property type="term" value="F:NADH dehydrogenase (ubiquinone) activity"/>
    <property type="evidence" value="ECO:0007669"/>
    <property type="project" value="UniProtKB-UniRule"/>
</dbReference>
<keyword evidence="9" id="KW-1278">Translocase</keyword>
<feature type="transmembrane region" description="Helical" evidence="9">
    <location>
        <begin position="85"/>
        <end position="104"/>
    </location>
</feature>
<evidence type="ECO:0000313" key="10">
    <source>
        <dbReference type="EMBL" id="ARH54630.1"/>
    </source>
</evidence>
<evidence type="ECO:0000256" key="2">
    <source>
        <dbReference type="ARBA" id="ARBA00008472"/>
    </source>
</evidence>
<gene>
    <name evidence="10" type="primary">nad3</name>
</gene>
<dbReference type="Pfam" id="PF00507">
    <property type="entry name" value="Oxidored_q4"/>
    <property type="match status" value="1"/>
</dbReference>
<comment type="similarity">
    <text evidence="2 9">Belongs to the complex I subunit 3 family.</text>
</comment>
<reference evidence="10" key="1">
    <citation type="submission" date="2016-04" db="EMBL/GenBank/DDBJ databases">
        <title>Mitochondria of beetle species.</title>
        <authorList>
            <person name="Hunter A."/>
            <person name="Moriniere J."/>
            <person name="Tang P."/>
            <person name="Linard B."/>
            <person name="Crampton-Platt A."/>
            <person name="Vogler A.P."/>
        </authorList>
    </citation>
    <scope>NUCLEOTIDE SEQUENCE</scope>
</reference>
<accession>A0A343C3N7</accession>
<keyword evidence="9" id="KW-0249">Electron transport</keyword>
<comment type="catalytic activity">
    <reaction evidence="8 9">
        <text>a ubiquinone + NADH + 5 H(+)(in) = a ubiquinol + NAD(+) + 4 H(+)(out)</text>
        <dbReference type="Rhea" id="RHEA:29091"/>
        <dbReference type="Rhea" id="RHEA-COMP:9565"/>
        <dbReference type="Rhea" id="RHEA-COMP:9566"/>
        <dbReference type="ChEBI" id="CHEBI:15378"/>
        <dbReference type="ChEBI" id="CHEBI:16389"/>
        <dbReference type="ChEBI" id="CHEBI:17976"/>
        <dbReference type="ChEBI" id="CHEBI:57540"/>
        <dbReference type="ChEBI" id="CHEBI:57945"/>
        <dbReference type="EC" id="7.1.1.2"/>
    </reaction>
</comment>
<feature type="transmembrane region" description="Helical" evidence="9">
    <location>
        <begin position="6"/>
        <end position="24"/>
    </location>
</feature>